<dbReference type="CDD" id="cd11338">
    <property type="entry name" value="AmyAc_CMD"/>
    <property type="match status" value="1"/>
</dbReference>
<dbReference type="Proteomes" id="UP000244441">
    <property type="component" value="Chromosome"/>
</dbReference>
<dbReference type="InterPro" id="IPR014756">
    <property type="entry name" value="Ig_E-set"/>
</dbReference>
<feature type="active site" description="Nucleophile" evidence="3">
    <location>
        <position position="325"/>
    </location>
</feature>
<dbReference type="GO" id="GO:0004558">
    <property type="term" value="F:alpha-1,4-glucosidase activity"/>
    <property type="evidence" value="ECO:0007669"/>
    <property type="project" value="InterPro"/>
</dbReference>
<dbReference type="Gene3D" id="3.20.20.80">
    <property type="entry name" value="Glycosidases"/>
    <property type="match status" value="1"/>
</dbReference>
<dbReference type="PANTHER" id="PTHR10357">
    <property type="entry name" value="ALPHA-AMYLASE FAMILY MEMBER"/>
    <property type="match status" value="1"/>
</dbReference>
<evidence type="ECO:0000256" key="3">
    <source>
        <dbReference type="PIRSR" id="PIRSR036918-50"/>
    </source>
</evidence>
<dbReference type="SUPFAM" id="SSF81296">
    <property type="entry name" value="E set domains"/>
    <property type="match status" value="1"/>
</dbReference>
<dbReference type="NCBIfam" id="NF008051">
    <property type="entry name" value="PRK10785.1"/>
    <property type="match status" value="1"/>
</dbReference>
<dbReference type="InterPro" id="IPR013783">
    <property type="entry name" value="Ig-like_fold"/>
</dbReference>
<keyword evidence="7" id="KW-1185">Reference proteome</keyword>
<dbReference type="EMBL" id="CP026604">
    <property type="protein sequence ID" value="AWB65180.1"/>
    <property type="molecule type" value="Genomic_DNA"/>
</dbReference>
<evidence type="ECO:0000256" key="1">
    <source>
        <dbReference type="ARBA" id="ARBA00022801"/>
    </source>
</evidence>
<dbReference type="AlphaFoldDB" id="A0A2S0VM37"/>
<dbReference type="InterPro" id="IPR017853">
    <property type="entry name" value="GH"/>
</dbReference>
<dbReference type="SMART" id="SM00642">
    <property type="entry name" value="Aamy"/>
    <property type="match status" value="1"/>
</dbReference>
<reference evidence="6 7" key="1">
    <citation type="submission" date="2018-01" db="EMBL/GenBank/DDBJ databases">
        <title>Genome sequence of a Cantenovulum-like bacteria.</title>
        <authorList>
            <person name="Tan W.R."/>
            <person name="Lau N.-S."/>
            <person name="Go F."/>
            <person name="Amirul A.-A.A."/>
        </authorList>
    </citation>
    <scope>NUCLEOTIDE SEQUENCE [LARGE SCALE GENOMIC DNA]</scope>
    <source>
        <strain evidence="6 7">CCB-QB4</strain>
    </source>
</reference>
<keyword evidence="2" id="KW-0326">Glycosidase</keyword>
<keyword evidence="1" id="KW-0378">Hydrolase</keyword>
<evidence type="ECO:0000256" key="4">
    <source>
        <dbReference type="PIRSR" id="PIRSR036918-51"/>
    </source>
</evidence>
<evidence type="ECO:0000313" key="6">
    <source>
        <dbReference type="EMBL" id="AWB65180.1"/>
    </source>
</evidence>
<name>A0A2S0VM37_9ALTE</name>
<feature type="site" description="Transition state stabilizer" evidence="4">
    <location>
        <position position="437"/>
    </location>
</feature>
<evidence type="ECO:0000256" key="2">
    <source>
        <dbReference type="ARBA" id="ARBA00023295"/>
    </source>
</evidence>
<dbReference type="InterPro" id="IPR017069">
    <property type="entry name" value="MalZ"/>
</dbReference>
<dbReference type="SUPFAM" id="SSF51445">
    <property type="entry name" value="(Trans)glycosidases"/>
    <property type="match status" value="1"/>
</dbReference>
<feature type="domain" description="Glycosyl hydrolase family 13 catalytic" evidence="5">
    <location>
        <begin position="125"/>
        <end position="510"/>
    </location>
</feature>
<evidence type="ECO:0000259" key="5">
    <source>
        <dbReference type="SMART" id="SM00642"/>
    </source>
</evidence>
<protein>
    <submittedName>
        <fullName evidence="6">Maltodextrin glucosidase</fullName>
    </submittedName>
</protein>
<dbReference type="InterPro" id="IPR004185">
    <property type="entry name" value="Glyco_hydro_13_lg-like_dom"/>
</dbReference>
<dbReference type="CDD" id="cd02857">
    <property type="entry name" value="E_set_CDase_PDE_N"/>
    <property type="match status" value="1"/>
</dbReference>
<evidence type="ECO:0000313" key="7">
    <source>
        <dbReference type="Proteomes" id="UP000244441"/>
    </source>
</evidence>
<dbReference type="PIRSF" id="PIRSF036918">
    <property type="entry name" value="Maltodextrin_glucosidase"/>
    <property type="match status" value="1"/>
</dbReference>
<proteinExistence type="predicted"/>
<organism evidence="6 7">
    <name type="scientific">Saccharobesus litoralis</name>
    <dbReference type="NCBI Taxonomy" id="2172099"/>
    <lineage>
        <taxon>Bacteria</taxon>
        <taxon>Pseudomonadati</taxon>
        <taxon>Pseudomonadota</taxon>
        <taxon>Gammaproteobacteria</taxon>
        <taxon>Alteromonadales</taxon>
        <taxon>Alteromonadaceae</taxon>
        <taxon>Saccharobesus</taxon>
    </lineage>
</organism>
<dbReference type="KEGG" id="cate:C2869_01395"/>
<dbReference type="InterPro" id="IPR013780">
    <property type="entry name" value="Glyco_hydro_b"/>
</dbReference>
<dbReference type="SUPFAM" id="SSF51011">
    <property type="entry name" value="Glycosyl hydrolase domain"/>
    <property type="match status" value="1"/>
</dbReference>
<accession>A0A2S0VM37</accession>
<dbReference type="GO" id="GO:0005975">
    <property type="term" value="P:carbohydrate metabolic process"/>
    <property type="evidence" value="ECO:0007669"/>
    <property type="project" value="InterPro"/>
</dbReference>
<feature type="active site" description="Proton donor" evidence="3">
    <location>
        <position position="362"/>
    </location>
</feature>
<dbReference type="Gene3D" id="2.60.40.1180">
    <property type="entry name" value="Golgi alpha-mannosidase II"/>
    <property type="match status" value="1"/>
</dbReference>
<dbReference type="Gene3D" id="2.60.40.10">
    <property type="entry name" value="Immunoglobulins"/>
    <property type="match status" value="1"/>
</dbReference>
<dbReference type="PANTHER" id="PTHR10357:SF210">
    <property type="entry name" value="MALTODEXTRIN GLUCOSIDASE"/>
    <property type="match status" value="1"/>
</dbReference>
<gene>
    <name evidence="6" type="ORF">C2869_01395</name>
</gene>
<dbReference type="OrthoDB" id="9805159at2"/>
<dbReference type="InterPro" id="IPR006047">
    <property type="entry name" value="GH13_cat_dom"/>
</dbReference>
<dbReference type="GO" id="GO:0005737">
    <property type="term" value="C:cytoplasm"/>
    <property type="evidence" value="ECO:0007669"/>
    <property type="project" value="InterPro"/>
</dbReference>
<dbReference type="RefSeq" id="WP_108601257.1">
    <property type="nucleotide sequence ID" value="NZ_CP026604.1"/>
</dbReference>
<dbReference type="Pfam" id="PF00128">
    <property type="entry name" value="Alpha-amylase"/>
    <property type="match status" value="1"/>
</dbReference>
<sequence length="590" mass="67609">MLAWHIQTEPMLVRKGNQVKLKLAVSPNYDLDAAWVRVEPDNEEALKPLKKTNTKFIGFDVYSVTIAINDHQEMTPYAFKLQSGSQVSWLGANGLNLFPPTLDVQFKLLATTQIPDWVPSQVFYQIFPERFCNGDANLSPKQAEYDYLDWGPIIAKEWGSLPEAKVGGIEFYGGDLIGVRQKLDYLQELGITAIYLNPVFESLSNHKYDTVDYFNVDPHFGGNQALIDLTTDVHQRDMRIVLDAVINHTSAAHPWFLKAHQGDPNYRHYYIFDENNYFQSWKGYDTLPVLDYSQADIVDIFYQNENSVLKHWLRPPYNIDGWRMDVIHMLGEGKGATNNLHHIEKMRTAVKTENQQAYFVGEHFFEASRWLQGNAEDAAMNYFGFAFPVWGFLAGKDVNYHDAWINAETLALWMQSARARIAYSLQLGQFNLIDSHDTARFASLVNGDQDKIKLAMTLLLTYPGIPSIYYGDEVGLKGWLDPDCRRTMPWNIEHSEHPIYQHLQQMIRLRKKYKALQYGGFVELYAQGNVFIFARVYKKQLVIVAINRGDACDIRLAPELNEFIVLGWPQAKGIIELTANSSLVLPIELS</sequence>